<keyword evidence="3" id="KW-1185">Reference proteome</keyword>
<sequence length="50" mass="5454">YPEHPTPITSDVKNPTPYLTSLLLLGKAGKQKVQEDQRTRGGVESVTAEC</sequence>
<feature type="compositionally biased region" description="Basic and acidic residues" evidence="1">
    <location>
        <begin position="32"/>
        <end position="41"/>
    </location>
</feature>
<comment type="caution">
    <text evidence="2">The sequence shown here is derived from an EMBL/GenBank/DDBJ whole genome shotgun (WGS) entry which is preliminary data.</text>
</comment>
<name>A0ABN9GD11_9NEOB</name>
<feature type="non-terminal residue" evidence="2">
    <location>
        <position position="1"/>
    </location>
</feature>
<reference evidence="2" key="1">
    <citation type="submission" date="2023-05" db="EMBL/GenBank/DDBJ databases">
        <authorList>
            <person name="Stuckert A."/>
        </authorList>
    </citation>
    <scope>NUCLEOTIDE SEQUENCE</scope>
</reference>
<proteinExistence type="predicted"/>
<gene>
    <name evidence="2" type="ORF">SPARVUS_LOCUS13925125</name>
</gene>
<organism evidence="2 3">
    <name type="scientific">Staurois parvus</name>
    <dbReference type="NCBI Taxonomy" id="386267"/>
    <lineage>
        <taxon>Eukaryota</taxon>
        <taxon>Metazoa</taxon>
        <taxon>Chordata</taxon>
        <taxon>Craniata</taxon>
        <taxon>Vertebrata</taxon>
        <taxon>Euteleostomi</taxon>
        <taxon>Amphibia</taxon>
        <taxon>Batrachia</taxon>
        <taxon>Anura</taxon>
        <taxon>Neobatrachia</taxon>
        <taxon>Ranoidea</taxon>
        <taxon>Ranidae</taxon>
        <taxon>Staurois</taxon>
    </lineage>
</organism>
<evidence type="ECO:0000313" key="2">
    <source>
        <dbReference type="EMBL" id="CAI9607303.1"/>
    </source>
</evidence>
<feature type="region of interest" description="Disordered" evidence="1">
    <location>
        <begin position="28"/>
        <end position="50"/>
    </location>
</feature>
<dbReference type="Proteomes" id="UP001162483">
    <property type="component" value="Unassembled WGS sequence"/>
</dbReference>
<protein>
    <submittedName>
        <fullName evidence="2">Uncharacterized protein</fullName>
    </submittedName>
</protein>
<evidence type="ECO:0000256" key="1">
    <source>
        <dbReference type="SAM" id="MobiDB-lite"/>
    </source>
</evidence>
<dbReference type="EMBL" id="CATNWA010018428">
    <property type="protein sequence ID" value="CAI9607303.1"/>
    <property type="molecule type" value="Genomic_DNA"/>
</dbReference>
<accession>A0ABN9GD11</accession>
<evidence type="ECO:0000313" key="3">
    <source>
        <dbReference type="Proteomes" id="UP001162483"/>
    </source>
</evidence>